<dbReference type="Proteomes" id="UP001566132">
    <property type="component" value="Unassembled WGS sequence"/>
</dbReference>
<name>A0ABD1E5B1_HYPHA</name>
<keyword evidence="3" id="KW-1185">Reference proteome</keyword>
<gene>
    <name evidence="2" type="ORF">ABEB36_013698</name>
</gene>
<keyword evidence="1" id="KW-0732">Signal</keyword>
<proteinExistence type="predicted"/>
<feature type="signal peptide" evidence="1">
    <location>
        <begin position="1"/>
        <end position="21"/>
    </location>
</feature>
<protein>
    <submittedName>
        <fullName evidence="2">Uncharacterized protein</fullName>
    </submittedName>
</protein>
<feature type="chain" id="PRO_5044795473" evidence="1">
    <location>
        <begin position="22"/>
        <end position="184"/>
    </location>
</feature>
<organism evidence="2 3">
    <name type="scientific">Hypothenemus hampei</name>
    <name type="common">Coffee berry borer</name>
    <dbReference type="NCBI Taxonomy" id="57062"/>
    <lineage>
        <taxon>Eukaryota</taxon>
        <taxon>Metazoa</taxon>
        <taxon>Ecdysozoa</taxon>
        <taxon>Arthropoda</taxon>
        <taxon>Hexapoda</taxon>
        <taxon>Insecta</taxon>
        <taxon>Pterygota</taxon>
        <taxon>Neoptera</taxon>
        <taxon>Endopterygota</taxon>
        <taxon>Coleoptera</taxon>
        <taxon>Polyphaga</taxon>
        <taxon>Cucujiformia</taxon>
        <taxon>Curculionidae</taxon>
        <taxon>Scolytinae</taxon>
        <taxon>Hypothenemus</taxon>
    </lineage>
</organism>
<sequence>MRKMAKLMVLVSFYLIGIGFGMPTNNEQLDKTPRNSREYIQTSKKAENTFKRHLDTITYEQVDPIATVNDVSVNTVHEEKKPDLVLLQQQQHPQVFQQHQSVIQQQPSTVEISGITTGANPAPANPATPQDNGGFRPQRAGSMFARLIDDIFQIPITVLQNVARLITNPFTRKETNVGTAPVAA</sequence>
<reference evidence="2 3" key="1">
    <citation type="submission" date="2024-05" db="EMBL/GenBank/DDBJ databases">
        <title>Genetic variation in Jamaican populations of the coffee berry borer (Hypothenemus hampei).</title>
        <authorList>
            <person name="Errbii M."/>
            <person name="Myrie A."/>
        </authorList>
    </citation>
    <scope>NUCLEOTIDE SEQUENCE [LARGE SCALE GENOMIC DNA]</scope>
    <source>
        <strain evidence="2">JA-Hopewell-2020-01-JO</strain>
        <tissue evidence="2">Whole body</tissue>
    </source>
</reference>
<evidence type="ECO:0000313" key="2">
    <source>
        <dbReference type="EMBL" id="KAL1489763.1"/>
    </source>
</evidence>
<dbReference type="EMBL" id="JBDJPC010000011">
    <property type="protein sequence ID" value="KAL1489763.1"/>
    <property type="molecule type" value="Genomic_DNA"/>
</dbReference>
<evidence type="ECO:0000256" key="1">
    <source>
        <dbReference type="SAM" id="SignalP"/>
    </source>
</evidence>
<evidence type="ECO:0000313" key="3">
    <source>
        <dbReference type="Proteomes" id="UP001566132"/>
    </source>
</evidence>
<dbReference type="AlphaFoldDB" id="A0ABD1E5B1"/>
<accession>A0ABD1E5B1</accession>
<comment type="caution">
    <text evidence="2">The sequence shown here is derived from an EMBL/GenBank/DDBJ whole genome shotgun (WGS) entry which is preliminary data.</text>
</comment>